<reference evidence="4 5" key="1">
    <citation type="submission" date="2014-04" db="EMBL/GenBank/DDBJ databases">
        <authorList>
            <consortium name="DOE Joint Genome Institute"/>
            <person name="Kuo A."/>
            <person name="Zuccaro A."/>
            <person name="Kohler A."/>
            <person name="Nagy L.G."/>
            <person name="Floudas D."/>
            <person name="Copeland A."/>
            <person name="Barry K.W."/>
            <person name="Cichocki N."/>
            <person name="Veneault-Fourrey C."/>
            <person name="LaButti K."/>
            <person name="Lindquist E.A."/>
            <person name="Lipzen A."/>
            <person name="Lundell T."/>
            <person name="Morin E."/>
            <person name="Murat C."/>
            <person name="Sun H."/>
            <person name="Tunlid A."/>
            <person name="Henrissat B."/>
            <person name="Grigoriev I.V."/>
            <person name="Hibbett D.S."/>
            <person name="Martin F."/>
            <person name="Nordberg H.P."/>
            <person name="Cantor M.N."/>
            <person name="Hua S.X."/>
        </authorList>
    </citation>
    <scope>NUCLEOTIDE SEQUENCE [LARGE SCALE GENOMIC DNA]</scope>
    <source>
        <strain evidence="4 5">MAFF 305830</strain>
    </source>
</reference>
<feature type="region of interest" description="Disordered" evidence="1">
    <location>
        <begin position="173"/>
        <end position="209"/>
    </location>
</feature>
<dbReference type="STRING" id="933852.A0A0C3BI29"/>
<feature type="region of interest" description="Disordered" evidence="1">
    <location>
        <begin position="507"/>
        <end position="593"/>
    </location>
</feature>
<dbReference type="AlphaFoldDB" id="A0A0C3BI29"/>
<keyword evidence="2" id="KW-0472">Membrane</keyword>
<feature type="chain" id="PRO_5002161924" evidence="3">
    <location>
        <begin position="19"/>
        <end position="668"/>
    </location>
</feature>
<evidence type="ECO:0000313" key="5">
    <source>
        <dbReference type="Proteomes" id="UP000054097"/>
    </source>
</evidence>
<sequence length="668" mass="70391">MLLTFFYLTLSLITLVFGIIVDDTSELISYSNSPSWSGATASQPGTIIKWASNSGGSAYGGTWHESLYTTSRVTFTFTGTAVSIVGIVQKVYHDTQMGISLDGGAETTYRYTASGTQTNTAEDFMYGVPVFSASGLSSSSHTVVLQGALDSFVFGLDYIEYTPADTAVVTTTDTTQTTGSQSSGSTQQTASSLSSSSSTGTQSAGTSSLSGLPGITISSGLTDDLPTIFPSDSRIVYTSQQWASGTSCGLSSMITAGSRASFAFNFTGPAIWIYTATSQQGGKYSVDIDGVNVGMIDTVGSTCKIEASYHIGNLANSAHSMLLTSIGASTSSNGEIDFVGLRLYSSVDQTTGTPLEGGVNKAAIAGGAIGGVAALALLVAGIYLCLRRQRREENLNSTQAIETTDAVTLPAYSSNPILPRKQQLAVVDANVTSQSREKPPLPGWANTLPVDGSGSISGSHHGEDAGSQLQAPITESSETSSASQPMMYQLHTKPPIPYWALPVSHEGSAENVNSHRVEPGSSMQHQQRLPLHSPPPSFRTRPFSGPNGGAQDARSLHSTTSFGVSNENPQSFNHTTEGGHPSHPSDVAQEDWSSAPPYVEDVLARPDARNLSENDVDMIARRLAEVMRVQNTARGGPGLLPRDERTAPPRELLDQLVEEHLGARENIN</sequence>
<feature type="compositionally biased region" description="Polar residues" evidence="1">
    <location>
        <begin position="467"/>
        <end position="485"/>
    </location>
</feature>
<dbReference type="EMBL" id="KN824282">
    <property type="protein sequence ID" value="KIM31126.1"/>
    <property type="molecule type" value="Genomic_DNA"/>
</dbReference>
<feature type="transmembrane region" description="Helical" evidence="2">
    <location>
        <begin position="363"/>
        <end position="386"/>
    </location>
</feature>
<dbReference type="HOGENOM" id="CLU_504488_0_0_1"/>
<proteinExistence type="predicted"/>
<evidence type="ECO:0000256" key="2">
    <source>
        <dbReference type="SAM" id="Phobius"/>
    </source>
</evidence>
<keyword evidence="5" id="KW-1185">Reference proteome</keyword>
<accession>A0A0C3BI29</accession>
<protein>
    <submittedName>
        <fullName evidence="4">Uncharacterized protein</fullName>
    </submittedName>
</protein>
<gene>
    <name evidence="4" type="ORF">M408DRAFT_327417</name>
</gene>
<dbReference type="Gene3D" id="2.60.120.260">
    <property type="entry name" value="Galactose-binding domain-like"/>
    <property type="match status" value="2"/>
</dbReference>
<name>A0A0C3BI29_SERVB</name>
<feature type="signal peptide" evidence="3">
    <location>
        <begin position="1"/>
        <end position="18"/>
    </location>
</feature>
<evidence type="ECO:0000313" key="4">
    <source>
        <dbReference type="EMBL" id="KIM31126.1"/>
    </source>
</evidence>
<evidence type="ECO:0000256" key="1">
    <source>
        <dbReference type="SAM" id="MobiDB-lite"/>
    </source>
</evidence>
<keyword evidence="3" id="KW-0732">Signal</keyword>
<feature type="compositionally biased region" description="Polar residues" evidence="1">
    <location>
        <begin position="556"/>
        <end position="576"/>
    </location>
</feature>
<reference evidence="5" key="2">
    <citation type="submission" date="2015-01" db="EMBL/GenBank/DDBJ databases">
        <title>Evolutionary Origins and Diversification of the Mycorrhizal Mutualists.</title>
        <authorList>
            <consortium name="DOE Joint Genome Institute"/>
            <consortium name="Mycorrhizal Genomics Consortium"/>
            <person name="Kohler A."/>
            <person name="Kuo A."/>
            <person name="Nagy L.G."/>
            <person name="Floudas D."/>
            <person name="Copeland A."/>
            <person name="Barry K.W."/>
            <person name="Cichocki N."/>
            <person name="Veneault-Fourrey C."/>
            <person name="LaButti K."/>
            <person name="Lindquist E.A."/>
            <person name="Lipzen A."/>
            <person name="Lundell T."/>
            <person name="Morin E."/>
            <person name="Murat C."/>
            <person name="Riley R."/>
            <person name="Ohm R."/>
            <person name="Sun H."/>
            <person name="Tunlid A."/>
            <person name="Henrissat B."/>
            <person name="Grigoriev I.V."/>
            <person name="Hibbett D.S."/>
            <person name="Martin F."/>
        </authorList>
    </citation>
    <scope>NUCLEOTIDE SEQUENCE [LARGE SCALE GENOMIC DNA]</scope>
    <source>
        <strain evidence="5">MAFF 305830</strain>
    </source>
</reference>
<dbReference type="OrthoDB" id="2563669at2759"/>
<evidence type="ECO:0000256" key="3">
    <source>
        <dbReference type="SAM" id="SignalP"/>
    </source>
</evidence>
<keyword evidence="2" id="KW-0812">Transmembrane</keyword>
<feature type="region of interest" description="Disordered" evidence="1">
    <location>
        <begin position="429"/>
        <end position="485"/>
    </location>
</feature>
<organism evidence="4 5">
    <name type="scientific">Serendipita vermifera MAFF 305830</name>
    <dbReference type="NCBI Taxonomy" id="933852"/>
    <lineage>
        <taxon>Eukaryota</taxon>
        <taxon>Fungi</taxon>
        <taxon>Dikarya</taxon>
        <taxon>Basidiomycota</taxon>
        <taxon>Agaricomycotina</taxon>
        <taxon>Agaricomycetes</taxon>
        <taxon>Sebacinales</taxon>
        <taxon>Serendipitaceae</taxon>
        <taxon>Serendipita</taxon>
    </lineage>
</organism>
<keyword evidence="2" id="KW-1133">Transmembrane helix</keyword>
<dbReference type="Proteomes" id="UP000054097">
    <property type="component" value="Unassembled WGS sequence"/>
</dbReference>